<dbReference type="PRINTS" id="PR00368">
    <property type="entry name" value="FADPNR"/>
</dbReference>
<feature type="region of interest" description="Disordered" evidence="14">
    <location>
        <begin position="546"/>
        <end position="600"/>
    </location>
</feature>
<evidence type="ECO:0000259" key="16">
    <source>
        <dbReference type="Pfam" id="PF02910"/>
    </source>
</evidence>
<dbReference type="RefSeq" id="WP_286289787.1">
    <property type="nucleotide sequence ID" value="NZ_JASXSZ010000005.1"/>
</dbReference>
<comment type="caution">
    <text evidence="17">The sequence shown here is derived from an EMBL/GenBank/DDBJ whole genome shotgun (WGS) entry which is preliminary data.</text>
</comment>
<dbReference type="EMBL" id="JASXSZ010000005">
    <property type="protein sequence ID" value="MDL9980831.1"/>
    <property type="molecule type" value="Genomic_DNA"/>
</dbReference>
<feature type="domain" description="FAD-dependent oxidoreductase 2 FAD-binding" evidence="15">
    <location>
        <begin position="3"/>
        <end position="387"/>
    </location>
</feature>
<name>A0ABT7N2D5_9MICO</name>
<dbReference type="InterPro" id="IPR005288">
    <property type="entry name" value="NadB"/>
</dbReference>
<accession>A0ABT7N2D5</accession>
<evidence type="ECO:0000256" key="12">
    <source>
        <dbReference type="NCBIfam" id="TIGR00551"/>
    </source>
</evidence>
<reference evidence="17 18" key="1">
    <citation type="submission" date="2023-06" db="EMBL/GenBank/DDBJ databases">
        <title>Microbacterium sp. nov., isolated from a waste landfill.</title>
        <authorList>
            <person name="Wen W."/>
        </authorList>
    </citation>
    <scope>NUCLEOTIDE SEQUENCE [LARGE SCALE GENOMIC DNA]</scope>
    <source>
        <strain evidence="17 18">ASV49</strain>
    </source>
</reference>
<evidence type="ECO:0000256" key="8">
    <source>
        <dbReference type="ARBA" id="ARBA00022827"/>
    </source>
</evidence>
<dbReference type="Gene3D" id="3.50.50.60">
    <property type="entry name" value="FAD/NAD(P)-binding domain"/>
    <property type="match status" value="1"/>
</dbReference>
<gene>
    <name evidence="17" type="primary">nadB</name>
    <name evidence="17" type="ORF">QSV35_15940</name>
</gene>
<evidence type="ECO:0000256" key="3">
    <source>
        <dbReference type="ARBA" id="ARBA00008562"/>
    </source>
</evidence>
<evidence type="ECO:0000256" key="1">
    <source>
        <dbReference type="ARBA" id="ARBA00001974"/>
    </source>
</evidence>
<dbReference type="SUPFAM" id="SSF51905">
    <property type="entry name" value="FAD/NAD(P)-binding domain"/>
    <property type="match status" value="1"/>
</dbReference>
<dbReference type="GO" id="GO:0008734">
    <property type="term" value="F:L-aspartate oxidase activity"/>
    <property type="evidence" value="ECO:0007669"/>
    <property type="project" value="UniProtKB-EC"/>
</dbReference>
<evidence type="ECO:0000313" key="18">
    <source>
        <dbReference type="Proteomes" id="UP001235064"/>
    </source>
</evidence>
<dbReference type="PANTHER" id="PTHR42716">
    <property type="entry name" value="L-ASPARTATE OXIDASE"/>
    <property type="match status" value="1"/>
</dbReference>
<dbReference type="PANTHER" id="PTHR42716:SF2">
    <property type="entry name" value="L-ASPARTATE OXIDASE, CHLOROPLASTIC"/>
    <property type="match status" value="1"/>
</dbReference>
<comment type="subcellular location">
    <subcellularLocation>
        <location evidence="13">Cytoplasm</location>
    </subcellularLocation>
</comment>
<comment type="catalytic activity">
    <reaction evidence="11">
        <text>L-aspartate + O2 = iminosuccinate + H2O2</text>
        <dbReference type="Rhea" id="RHEA:25876"/>
        <dbReference type="ChEBI" id="CHEBI:15379"/>
        <dbReference type="ChEBI" id="CHEBI:16240"/>
        <dbReference type="ChEBI" id="CHEBI:29991"/>
        <dbReference type="ChEBI" id="CHEBI:77875"/>
        <dbReference type="EC" id="1.4.3.16"/>
    </reaction>
    <physiologicalReaction direction="left-to-right" evidence="11">
        <dbReference type="Rhea" id="RHEA:25877"/>
    </physiologicalReaction>
</comment>
<comment type="pathway">
    <text evidence="2 13">Cofactor biosynthesis; NAD(+) biosynthesis; iminoaspartate from L-aspartate (oxidase route): step 1/1.</text>
</comment>
<keyword evidence="9 13" id="KW-0560">Oxidoreductase</keyword>
<dbReference type="Gene3D" id="3.90.700.10">
    <property type="entry name" value="Succinate dehydrogenase/fumarate reductase flavoprotein, catalytic domain"/>
    <property type="match status" value="1"/>
</dbReference>
<dbReference type="NCBIfam" id="TIGR00551">
    <property type="entry name" value="nadB"/>
    <property type="match status" value="1"/>
</dbReference>
<dbReference type="Pfam" id="PF02910">
    <property type="entry name" value="Succ_DH_flav_C"/>
    <property type="match status" value="1"/>
</dbReference>
<dbReference type="Proteomes" id="UP001235064">
    <property type="component" value="Unassembled WGS sequence"/>
</dbReference>
<dbReference type="SUPFAM" id="SSF56425">
    <property type="entry name" value="Succinate dehydrogenase/fumarate reductase flavoprotein, catalytic domain"/>
    <property type="match status" value="1"/>
</dbReference>
<evidence type="ECO:0000256" key="9">
    <source>
        <dbReference type="ARBA" id="ARBA00023002"/>
    </source>
</evidence>
<dbReference type="InterPro" id="IPR036188">
    <property type="entry name" value="FAD/NAD-bd_sf"/>
</dbReference>
<comment type="similarity">
    <text evidence="3 13">Belongs to the FAD-dependent oxidoreductase 2 family. NadB subfamily.</text>
</comment>
<evidence type="ECO:0000256" key="13">
    <source>
        <dbReference type="RuleBase" id="RU362049"/>
    </source>
</evidence>
<evidence type="ECO:0000256" key="5">
    <source>
        <dbReference type="ARBA" id="ARBA00021901"/>
    </source>
</evidence>
<evidence type="ECO:0000256" key="11">
    <source>
        <dbReference type="ARBA" id="ARBA00048305"/>
    </source>
</evidence>
<dbReference type="PRINTS" id="PR00411">
    <property type="entry name" value="PNDRDTASEI"/>
</dbReference>
<dbReference type="InterPro" id="IPR037099">
    <property type="entry name" value="Fum_R/Succ_DH_flav-like_C_sf"/>
</dbReference>
<dbReference type="InterPro" id="IPR003953">
    <property type="entry name" value="FAD-dep_OxRdtase_2_FAD-bd"/>
</dbReference>
<feature type="region of interest" description="Disordered" evidence="14">
    <location>
        <begin position="413"/>
        <end position="475"/>
    </location>
</feature>
<dbReference type="InterPro" id="IPR015939">
    <property type="entry name" value="Fum_Rdtase/Succ_DH_flav-like_C"/>
</dbReference>
<keyword evidence="7 13" id="KW-0662">Pyridine nucleotide biosynthesis</keyword>
<feature type="compositionally biased region" description="Polar residues" evidence="14">
    <location>
        <begin position="563"/>
        <end position="572"/>
    </location>
</feature>
<dbReference type="Pfam" id="PF00890">
    <property type="entry name" value="FAD_binding_2"/>
    <property type="match status" value="1"/>
</dbReference>
<evidence type="ECO:0000256" key="6">
    <source>
        <dbReference type="ARBA" id="ARBA00022630"/>
    </source>
</evidence>
<keyword evidence="18" id="KW-1185">Reference proteome</keyword>
<dbReference type="EC" id="1.4.3.16" evidence="4 12"/>
<dbReference type="Gene3D" id="1.20.58.100">
    <property type="entry name" value="Fumarate reductase/succinate dehydrogenase flavoprotein-like, C-terminal domain"/>
    <property type="match status" value="1"/>
</dbReference>
<comment type="function">
    <text evidence="10">Catalyzes the oxidation of L-aspartate to iminoaspartate, the first step in the de novo biosynthesis of NAD(+).</text>
</comment>
<protein>
    <recommendedName>
        <fullName evidence="5 12">L-aspartate oxidase</fullName>
        <ecNumber evidence="4 12">1.4.3.16</ecNumber>
    </recommendedName>
</protein>
<evidence type="ECO:0000313" key="17">
    <source>
        <dbReference type="EMBL" id="MDL9980831.1"/>
    </source>
</evidence>
<dbReference type="SUPFAM" id="SSF46977">
    <property type="entry name" value="Succinate dehydrogenase/fumarate reductase flavoprotein C-terminal domain"/>
    <property type="match status" value="1"/>
</dbReference>
<proteinExistence type="inferred from homology"/>
<feature type="compositionally biased region" description="Basic and acidic residues" evidence="14">
    <location>
        <begin position="466"/>
        <end position="475"/>
    </location>
</feature>
<evidence type="ECO:0000256" key="4">
    <source>
        <dbReference type="ARBA" id="ARBA00012173"/>
    </source>
</evidence>
<keyword evidence="6 13" id="KW-0285">Flavoprotein</keyword>
<sequence>MTDVIVVGSGIAGLTAALHAEAGGCRVTLVTKDELEHANTRFAQGGVAAVLFDDDRVEDHIRDTLVAGAGLADPEAVRVLAAEGPDRIRELIALGVAFDRAADGTLAKGLEAAHSYPRVVHAGGDATGLAIEKALVARVRAAGIAVIEHAFLVDLLVDRSPSSARGRVAGVTLLVGGVRRTLEADAVVLATGGAGQLYRYTTNPEVATGDGIAAAIRAGAEVEDLEFVQFHPTVLIGKAPAAGLVGRGDPFLVSEAVRGEGATLIDEDGRRFVFDAHPDGELAPRDVVARAIAARIAEQDGRPVFLDATAIGADRLAARFPTIDAATRERGWDWSGEPIPVTPAAHYVMGGVATDLDGRTSVPGLFAVGEVARTGVHGANRLASNSLLEGAVFGARAGDAVAHAGHNRCPVPELVEGSSGEQRPRIAPDVRSHDTRRAIHDASTSSATDSGVARTDSGVARTDSGVAREDSEHGPFSREALQELMWADAGLVRDDAGLRRAASTIADWRAEARPRDTARDLEDDNLLLVAENVVAAALARTESVGAHYRSDAVSPSDARATQGAPQGISTAADTVPVRSRGVSRRRIPNLLHSAQTEEVA</sequence>
<evidence type="ECO:0000256" key="2">
    <source>
        <dbReference type="ARBA" id="ARBA00004950"/>
    </source>
</evidence>
<organism evidence="17 18">
    <name type="scientific">Microbacterium candidum</name>
    <dbReference type="NCBI Taxonomy" id="3041922"/>
    <lineage>
        <taxon>Bacteria</taxon>
        <taxon>Bacillati</taxon>
        <taxon>Actinomycetota</taxon>
        <taxon>Actinomycetes</taxon>
        <taxon>Micrococcales</taxon>
        <taxon>Microbacteriaceae</taxon>
        <taxon>Microbacterium</taxon>
    </lineage>
</organism>
<evidence type="ECO:0000256" key="14">
    <source>
        <dbReference type="SAM" id="MobiDB-lite"/>
    </source>
</evidence>
<feature type="compositionally biased region" description="Basic and acidic residues" evidence="14">
    <location>
        <begin position="422"/>
        <end position="440"/>
    </location>
</feature>
<evidence type="ECO:0000259" key="15">
    <source>
        <dbReference type="Pfam" id="PF00890"/>
    </source>
</evidence>
<feature type="domain" description="Fumarate reductase/succinate dehydrogenase flavoprotein-like C-terminal" evidence="16">
    <location>
        <begin position="478"/>
        <end position="558"/>
    </location>
</feature>
<keyword evidence="8 13" id="KW-0274">FAD</keyword>
<evidence type="ECO:0000256" key="7">
    <source>
        <dbReference type="ARBA" id="ARBA00022642"/>
    </source>
</evidence>
<comment type="cofactor">
    <cofactor evidence="1 13">
        <name>FAD</name>
        <dbReference type="ChEBI" id="CHEBI:57692"/>
    </cofactor>
</comment>
<evidence type="ECO:0000256" key="10">
    <source>
        <dbReference type="ARBA" id="ARBA00029426"/>
    </source>
</evidence>
<dbReference type="InterPro" id="IPR027477">
    <property type="entry name" value="Succ_DH/fumarate_Rdtase_cat_sf"/>
</dbReference>